<organism evidence="3 4">
    <name type="scientific">Bremerella alba</name>
    <dbReference type="NCBI Taxonomy" id="980252"/>
    <lineage>
        <taxon>Bacteria</taxon>
        <taxon>Pseudomonadati</taxon>
        <taxon>Planctomycetota</taxon>
        <taxon>Planctomycetia</taxon>
        <taxon>Pirellulales</taxon>
        <taxon>Pirellulaceae</taxon>
        <taxon>Bremerella</taxon>
    </lineage>
</organism>
<evidence type="ECO:0000256" key="2">
    <source>
        <dbReference type="SAM" id="Phobius"/>
    </source>
</evidence>
<dbReference type="RefSeq" id="WP_207394816.1">
    <property type="nucleotide sequence ID" value="NZ_JABRWO010000001.1"/>
</dbReference>
<keyword evidence="4" id="KW-1185">Reference proteome</keyword>
<keyword evidence="2" id="KW-1133">Transmembrane helix</keyword>
<name>A0A7V9A5X0_9BACT</name>
<gene>
    <name evidence="3" type="ORF">HOV93_04800</name>
</gene>
<evidence type="ECO:0000313" key="4">
    <source>
        <dbReference type="Proteomes" id="UP000551616"/>
    </source>
</evidence>
<keyword evidence="2" id="KW-0472">Membrane</keyword>
<protein>
    <submittedName>
        <fullName evidence="3">Uncharacterized protein</fullName>
    </submittedName>
</protein>
<feature type="transmembrane region" description="Helical" evidence="2">
    <location>
        <begin position="35"/>
        <end position="56"/>
    </location>
</feature>
<keyword evidence="2" id="KW-0812">Transmembrane</keyword>
<accession>A0A7V9A5X0</accession>
<dbReference type="AlphaFoldDB" id="A0A7V9A5X0"/>
<evidence type="ECO:0000256" key="1">
    <source>
        <dbReference type="SAM" id="MobiDB-lite"/>
    </source>
</evidence>
<dbReference type="EMBL" id="JABRWO010000001">
    <property type="protein sequence ID" value="MBA2113331.1"/>
    <property type="molecule type" value="Genomic_DNA"/>
</dbReference>
<reference evidence="3 4" key="1">
    <citation type="submission" date="2020-05" db="EMBL/GenBank/DDBJ databases">
        <title>Bremerella alba sp. nov., a novel planctomycete isolated from the surface of the macroalga Fucus spiralis.</title>
        <authorList>
            <person name="Godinho O."/>
            <person name="Botelho R."/>
            <person name="Albuquerque L."/>
            <person name="Wiegand S."/>
            <person name="Da Costa M.S."/>
            <person name="Lobo-Da-Cunha A."/>
            <person name="Jogler C."/>
            <person name="Lage O.M."/>
        </authorList>
    </citation>
    <scope>NUCLEOTIDE SEQUENCE [LARGE SCALE GENOMIC DNA]</scope>
    <source>
        <strain evidence="3 4">FF15</strain>
    </source>
</reference>
<comment type="caution">
    <text evidence="3">The sequence shown here is derived from an EMBL/GenBank/DDBJ whole genome shotgun (WGS) entry which is preliminary data.</text>
</comment>
<dbReference type="Proteomes" id="UP000551616">
    <property type="component" value="Unassembled WGS sequence"/>
</dbReference>
<sequence length="229" mass="25984">MEAISTPKVLPNGNGMPETEPDVAQPPSKRAQFPLWFLLFVIPTVAGLGSAIYANWQEQAQVRADLIAHQAVLHDRIATMESEIALVQQLDRQIYQQVYHWKTADAVVDYLTNYHQNEGSPEQGFYEVPLWHDVNRFFLQADEADLHRLLKLMREAYPKCDDSNKYSILDLAVNVPVNAPRHVNALAEDARRLADVVPADANPLLRKQAKRLRQAFNLDEFSDGKEAMP</sequence>
<proteinExistence type="predicted"/>
<evidence type="ECO:0000313" key="3">
    <source>
        <dbReference type="EMBL" id="MBA2113331.1"/>
    </source>
</evidence>
<feature type="region of interest" description="Disordered" evidence="1">
    <location>
        <begin position="1"/>
        <end position="27"/>
    </location>
</feature>